<evidence type="ECO:0000313" key="1">
    <source>
        <dbReference type="EMBL" id="CAG8660136.1"/>
    </source>
</evidence>
<dbReference type="OrthoDB" id="2434238at2759"/>
<dbReference type="AlphaFoldDB" id="A0A9N9E0G9"/>
<name>A0A9N9E0G9_9GLOM</name>
<proteinExistence type="predicted"/>
<organism evidence="1 2">
    <name type="scientific">Paraglomus brasilianum</name>
    <dbReference type="NCBI Taxonomy" id="144538"/>
    <lineage>
        <taxon>Eukaryota</taxon>
        <taxon>Fungi</taxon>
        <taxon>Fungi incertae sedis</taxon>
        <taxon>Mucoromycota</taxon>
        <taxon>Glomeromycotina</taxon>
        <taxon>Glomeromycetes</taxon>
        <taxon>Paraglomerales</taxon>
        <taxon>Paraglomeraceae</taxon>
        <taxon>Paraglomus</taxon>
    </lineage>
</organism>
<gene>
    <name evidence="1" type="ORF">PBRASI_LOCUS10738</name>
</gene>
<protein>
    <submittedName>
        <fullName evidence="1">4300_t:CDS:1</fullName>
    </submittedName>
</protein>
<keyword evidence="2" id="KW-1185">Reference proteome</keyword>
<accession>A0A9N9E0G9</accession>
<reference evidence="1" key="1">
    <citation type="submission" date="2021-06" db="EMBL/GenBank/DDBJ databases">
        <authorList>
            <person name="Kallberg Y."/>
            <person name="Tangrot J."/>
            <person name="Rosling A."/>
        </authorList>
    </citation>
    <scope>NUCLEOTIDE SEQUENCE</scope>
    <source>
        <strain evidence="1">BR232B</strain>
    </source>
</reference>
<evidence type="ECO:0000313" key="2">
    <source>
        <dbReference type="Proteomes" id="UP000789739"/>
    </source>
</evidence>
<sequence>MNDEIKLLLVEGICVHAGKSYDAIIIQCGAPILSSMMLSRILNMWPAFAIPEPPQETNSLDNDWLLRHTIKNLSVQHIFAKQMRNVTSTPSEYSFQAEFVTVIKHLLEIAELFGCGTYTSTVGDVIRESGKWLAINEDDHAAQLCKNRQPKWAALTSDDCVI</sequence>
<comment type="caution">
    <text evidence="1">The sequence shown here is derived from an EMBL/GenBank/DDBJ whole genome shotgun (WGS) entry which is preliminary data.</text>
</comment>
<dbReference type="Proteomes" id="UP000789739">
    <property type="component" value="Unassembled WGS sequence"/>
</dbReference>
<dbReference type="EMBL" id="CAJVPI010003593">
    <property type="protein sequence ID" value="CAG8660136.1"/>
    <property type="molecule type" value="Genomic_DNA"/>
</dbReference>